<gene>
    <name evidence="1" type="ORF">P170DRAFT_513892</name>
</gene>
<keyword evidence="2" id="KW-1185">Reference proteome</keyword>
<accession>A0A2I2FSC4</accession>
<dbReference type="Proteomes" id="UP000234275">
    <property type="component" value="Unassembled WGS sequence"/>
</dbReference>
<dbReference type="OrthoDB" id="5401170at2759"/>
<protein>
    <submittedName>
        <fullName evidence="1">Uncharacterized protein</fullName>
    </submittedName>
</protein>
<sequence length="252" mass="28870">METKLFDKSWIGKVVSFANSNTRWRLTAKLRDKNNQFTAGEMKDFPDAISGAYGTFKCENVDHPTKTAFMRIAMQVPYAGAKPDSLARQASQKIPSYGQLMLDAYSTFRERDVQSTARLLDMKSESQDHTGMLPGGSILYLVIEKAPGKQLYSARFWSLESQERDKIRYAFAAAWRECVANGFRPFGDVSSLFWDSLSGTITIYNLMTAYPTDPTDEWSNMQWIVWGLAKAPDWYRWWAETDRNPSMEGWLL</sequence>
<comment type="caution">
    <text evidence="1">The sequence shown here is derived from an EMBL/GenBank/DDBJ whole genome shotgun (WGS) entry which is preliminary data.</text>
</comment>
<proteinExistence type="predicted"/>
<evidence type="ECO:0000313" key="2">
    <source>
        <dbReference type="Proteomes" id="UP000234275"/>
    </source>
</evidence>
<evidence type="ECO:0000313" key="1">
    <source>
        <dbReference type="EMBL" id="PLB43538.1"/>
    </source>
</evidence>
<dbReference type="EMBL" id="MSFO01000010">
    <property type="protein sequence ID" value="PLB43538.1"/>
    <property type="molecule type" value="Genomic_DNA"/>
</dbReference>
<dbReference type="AlphaFoldDB" id="A0A2I2FSC4"/>
<dbReference type="RefSeq" id="XP_024698840.1">
    <property type="nucleotide sequence ID" value="XM_024855155.1"/>
</dbReference>
<dbReference type="GeneID" id="36562861"/>
<organism evidence="1 2">
    <name type="scientific">Aspergillus steynii IBT 23096</name>
    <dbReference type="NCBI Taxonomy" id="1392250"/>
    <lineage>
        <taxon>Eukaryota</taxon>
        <taxon>Fungi</taxon>
        <taxon>Dikarya</taxon>
        <taxon>Ascomycota</taxon>
        <taxon>Pezizomycotina</taxon>
        <taxon>Eurotiomycetes</taxon>
        <taxon>Eurotiomycetidae</taxon>
        <taxon>Eurotiales</taxon>
        <taxon>Aspergillaceae</taxon>
        <taxon>Aspergillus</taxon>
        <taxon>Aspergillus subgen. Circumdati</taxon>
    </lineage>
</organism>
<dbReference type="VEuPathDB" id="FungiDB:P170DRAFT_513892"/>
<reference evidence="1 2" key="1">
    <citation type="submission" date="2016-12" db="EMBL/GenBank/DDBJ databases">
        <title>The genomes of Aspergillus section Nigri reveals drivers in fungal speciation.</title>
        <authorList>
            <consortium name="DOE Joint Genome Institute"/>
            <person name="Vesth T.C."/>
            <person name="Nybo J."/>
            <person name="Theobald S."/>
            <person name="Brandl J."/>
            <person name="Frisvad J.C."/>
            <person name="Nielsen K.F."/>
            <person name="Lyhne E.K."/>
            <person name="Kogle M.E."/>
            <person name="Kuo A."/>
            <person name="Riley R."/>
            <person name="Clum A."/>
            <person name="Nolan M."/>
            <person name="Lipzen A."/>
            <person name="Salamov A."/>
            <person name="Henrissat B."/>
            <person name="Wiebenga A."/>
            <person name="De Vries R.P."/>
            <person name="Grigoriev I.V."/>
            <person name="Mortensen U.H."/>
            <person name="Andersen M.R."/>
            <person name="Baker S.E."/>
        </authorList>
    </citation>
    <scope>NUCLEOTIDE SEQUENCE [LARGE SCALE GENOMIC DNA]</scope>
    <source>
        <strain evidence="1 2">IBT 23096</strain>
    </source>
</reference>
<name>A0A2I2FSC4_9EURO</name>